<name>A0AAD9F1Y8_DISEL</name>
<evidence type="ECO:0000313" key="1">
    <source>
        <dbReference type="EMBL" id="KAK1882755.1"/>
    </source>
</evidence>
<dbReference type="Proteomes" id="UP001228049">
    <property type="component" value="Unassembled WGS sequence"/>
</dbReference>
<feature type="non-terminal residue" evidence="1">
    <location>
        <position position="1"/>
    </location>
</feature>
<accession>A0AAD9F1Y8</accession>
<reference evidence="1" key="1">
    <citation type="submission" date="2023-04" db="EMBL/GenBank/DDBJ databases">
        <title>Chromosome-level genome of Chaenocephalus aceratus.</title>
        <authorList>
            <person name="Park H."/>
        </authorList>
    </citation>
    <scope>NUCLEOTIDE SEQUENCE</scope>
    <source>
        <strain evidence="1">DE</strain>
        <tissue evidence="1">Muscle</tissue>
    </source>
</reference>
<dbReference type="GO" id="GO:0003743">
    <property type="term" value="F:translation initiation factor activity"/>
    <property type="evidence" value="ECO:0007669"/>
    <property type="project" value="UniProtKB-KW"/>
</dbReference>
<feature type="non-terminal residue" evidence="1">
    <location>
        <position position="61"/>
    </location>
</feature>
<organism evidence="1 2">
    <name type="scientific">Dissostichus eleginoides</name>
    <name type="common">Patagonian toothfish</name>
    <name type="synonym">Dissostichus amissus</name>
    <dbReference type="NCBI Taxonomy" id="100907"/>
    <lineage>
        <taxon>Eukaryota</taxon>
        <taxon>Metazoa</taxon>
        <taxon>Chordata</taxon>
        <taxon>Craniata</taxon>
        <taxon>Vertebrata</taxon>
        <taxon>Euteleostomi</taxon>
        <taxon>Actinopterygii</taxon>
        <taxon>Neopterygii</taxon>
        <taxon>Teleostei</taxon>
        <taxon>Neoteleostei</taxon>
        <taxon>Acanthomorphata</taxon>
        <taxon>Eupercaria</taxon>
        <taxon>Perciformes</taxon>
        <taxon>Notothenioidei</taxon>
        <taxon>Nototheniidae</taxon>
        <taxon>Dissostichus</taxon>
    </lineage>
</organism>
<keyword evidence="2" id="KW-1185">Reference proteome</keyword>
<proteinExistence type="predicted"/>
<comment type="caution">
    <text evidence="1">The sequence shown here is derived from an EMBL/GenBank/DDBJ whole genome shotgun (WGS) entry which is preliminary data.</text>
</comment>
<gene>
    <name evidence="1" type="ORF">KUDE01_023535</name>
</gene>
<evidence type="ECO:0000313" key="2">
    <source>
        <dbReference type="Proteomes" id="UP001228049"/>
    </source>
</evidence>
<dbReference type="AlphaFoldDB" id="A0AAD9F1Y8"/>
<keyword evidence="1" id="KW-0396">Initiation factor</keyword>
<keyword evidence="1" id="KW-0648">Protein biosynthesis</keyword>
<protein>
    <submittedName>
        <fullName evidence="1">Eukaryotic translation initiation factor 3 subunit A</fullName>
    </submittedName>
</protein>
<sequence length="61" mass="6706">EEEVQVVVYVLANGAHLSVGSWVDCRDGQQSGGGSERDCWRHSRGAASAIQCIYYKYSLLT</sequence>
<dbReference type="EMBL" id="JASDAP010000023">
    <property type="protein sequence ID" value="KAK1882755.1"/>
    <property type="molecule type" value="Genomic_DNA"/>
</dbReference>